<dbReference type="Gene3D" id="3.30.70.370">
    <property type="match status" value="1"/>
</dbReference>
<evidence type="ECO:0000256" key="6">
    <source>
        <dbReference type="SAM" id="MobiDB-lite"/>
    </source>
</evidence>
<dbReference type="EMBL" id="JAQBIE010000003">
    <property type="protein sequence ID" value="MDB6176650.1"/>
    <property type="molecule type" value="Genomic_DNA"/>
</dbReference>
<comment type="catalytic activity">
    <reaction evidence="5">
        <text>DNA(n) + a 2'-deoxyribonucleoside 5'-triphosphate = DNA(n+1) + diphosphate</text>
        <dbReference type="Rhea" id="RHEA:22508"/>
        <dbReference type="Rhea" id="RHEA-COMP:17339"/>
        <dbReference type="Rhea" id="RHEA-COMP:17340"/>
        <dbReference type="ChEBI" id="CHEBI:33019"/>
        <dbReference type="ChEBI" id="CHEBI:61560"/>
        <dbReference type="ChEBI" id="CHEBI:173112"/>
        <dbReference type="EC" id="2.7.7.7"/>
    </reaction>
</comment>
<dbReference type="RefSeq" id="WP_271887783.1">
    <property type="nucleotide sequence ID" value="NZ_JAQBIE010000003.1"/>
</dbReference>
<dbReference type="Proteomes" id="UP001165641">
    <property type="component" value="Unassembled WGS sequence"/>
</dbReference>
<keyword evidence="3" id="KW-0235">DNA replication</keyword>
<evidence type="ECO:0000256" key="1">
    <source>
        <dbReference type="ARBA" id="ARBA00011541"/>
    </source>
</evidence>
<dbReference type="InterPro" id="IPR002298">
    <property type="entry name" value="DNA_polymerase_A"/>
</dbReference>
<dbReference type="SMART" id="SM00482">
    <property type="entry name" value="POLAc"/>
    <property type="match status" value="1"/>
</dbReference>
<dbReference type="InterPro" id="IPR043502">
    <property type="entry name" value="DNA/RNA_pol_sf"/>
</dbReference>
<comment type="subunit">
    <text evidence="1">Single-chain monomer with multiple functions.</text>
</comment>
<evidence type="ECO:0000256" key="4">
    <source>
        <dbReference type="ARBA" id="ARBA00022839"/>
    </source>
</evidence>
<sequence>MSSRLWGLTLDKGDQAPETWAKPDLTPANIAYAPADAVACRHALAHVLPRIKADGALPALAVTVRAIPAVAEIELQGLPVDQSTLDSVICDLRAGYAENMATLAHDPAFPRTQGGLRKPDLIARAHEALAGLPEDQRPETPPDKMTLAELVPLYGPPVLSGDNLAAWVRDHATPEELADWELTEKTKVLKVGPKAMRLHGGANPAFRPVILAQEAGKLVSDKGMVTKIRQRVREDRDGRLRGSVTLCAAKTGRGASSDPNLQNLPRKGGRHFVMAPPGRLLVKCDYSGMELRVAAAIAADADMLAILSDLARDLHLETAAASFGIAPDGVTPDQRQVGKTVNFLSLYGGSGFGLRRRMLEDAALSGDDPSLVPSADQGAEYIAGFWERRQGLADWRDCQFAEIAEIAEEIAASGKALQRTPLGRPVPCPPTKRQIASADRYDRRRPQYSRTLALNAPIQGGAAECAMAAMPLLLERLPASACRVGFVHDEFTAECAAEDAEATAAALAAAMLDGALKVIPGLPVAGLVKAEIAERWQVTAPTRADPASSRHEPTRSAMVADATGRGCAPVPVPAA</sequence>
<gene>
    <name evidence="8" type="ORF">PAF17_03925</name>
</gene>
<dbReference type="EC" id="2.7.7.7" evidence="2"/>
<keyword evidence="4" id="KW-0540">Nuclease</keyword>
<comment type="caution">
    <text evidence="8">The sequence shown here is derived from an EMBL/GenBank/DDBJ whole genome shotgun (WGS) entry which is preliminary data.</text>
</comment>
<evidence type="ECO:0000259" key="7">
    <source>
        <dbReference type="SMART" id="SM00482"/>
    </source>
</evidence>
<accession>A0ABT4ZBA7</accession>
<dbReference type="PANTHER" id="PTHR10133:SF27">
    <property type="entry name" value="DNA POLYMERASE NU"/>
    <property type="match status" value="1"/>
</dbReference>
<evidence type="ECO:0000256" key="3">
    <source>
        <dbReference type="ARBA" id="ARBA00022705"/>
    </source>
</evidence>
<feature type="region of interest" description="Disordered" evidence="6">
    <location>
        <begin position="541"/>
        <end position="564"/>
    </location>
</feature>
<evidence type="ECO:0000313" key="9">
    <source>
        <dbReference type="Proteomes" id="UP001165641"/>
    </source>
</evidence>
<protein>
    <recommendedName>
        <fullName evidence="2">DNA-directed DNA polymerase</fullName>
        <ecNumber evidence="2">2.7.7.7</ecNumber>
    </recommendedName>
</protein>
<reference evidence="8" key="1">
    <citation type="submission" date="2022-12" db="EMBL/GenBank/DDBJ databases">
        <title>Paracoccus onchidii sp. nov., isolated from a marine invertebrate from the South China Sea.</title>
        <authorList>
            <person name="Xu S."/>
            <person name="Liu Z."/>
            <person name="Xu Y."/>
        </authorList>
    </citation>
    <scope>NUCLEOTIDE SEQUENCE</scope>
    <source>
        <strain evidence="8">Z330</strain>
    </source>
</reference>
<keyword evidence="4" id="KW-0378">Hydrolase</keyword>
<evidence type="ECO:0000256" key="2">
    <source>
        <dbReference type="ARBA" id="ARBA00012417"/>
    </source>
</evidence>
<dbReference type="PANTHER" id="PTHR10133">
    <property type="entry name" value="DNA POLYMERASE I"/>
    <property type="match status" value="1"/>
</dbReference>
<dbReference type="SUPFAM" id="SSF56672">
    <property type="entry name" value="DNA/RNA polymerases"/>
    <property type="match status" value="1"/>
</dbReference>
<keyword evidence="4" id="KW-0269">Exonuclease</keyword>
<dbReference type="Pfam" id="PF00476">
    <property type="entry name" value="DNA_pol_A"/>
    <property type="match status" value="1"/>
</dbReference>
<dbReference type="Gene3D" id="1.10.150.20">
    <property type="entry name" value="5' to 3' exonuclease, C-terminal subdomain"/>
    <property type="match status" value="1"/>
</dbReference>
<dbReference type="InterPro" id="IPR001098">
    <property type="entry name" value="DNA-dir_DNA_pol_A_palm_dom"/>
</dbReference>
<keyword evidence="9" id="KW-1185">Reference proteome</keyword>
<name>A0ABT4ZBA7_9RHOB</name>
<proteinExistence type="predicted"/>
<organism evidence="8 9">
    <name type="scientific">Paracoccus onchidii</name>
    <dbReference type="NCBI Taxonomy" id="3017813"/>
    <lineage>
        <taxon>Bacteria</taxon>
        <taxon>Pseudomonadati</taxon>
        <taxon>Pseudomonadota</taxon>
        <taxon>Alphaproteobacteria</taxon>
        <taxon>Rhodobacterales</taxon>
        <taxon>Paracoccaceae</taxon>
        <taxon>Paracoccus</taxon>
    </lineage>
</organism>
<evidence type="ECO:0000313" key="8">
    <source>
        <dbReference type="EMBL" id="MDB6176650.1"/>
    </source>
</evidence>
<feature type="domain" description="DNA-directed DNA polymerase family A palm" evidence="7">
    <location>
        <begin position="270"/>
        <end position="499"/>
    </location>
</feature>
<dbReference type="PRINTS" id="PR00868">
    <property type="entry name" value="DNAPOLI"/>
</dbReference>
<evidence type="ECO:0000256" key="5">
    <source>
        <dbReference type="ARBA" id="ARBA00049244"/>
    </source>
</evidence>